<gene>
    <name evidence="2" type="ORF">MANES_18G141300</name>
</gene>
<organism evidence="2">
    <name type="scientific">Manihot esculenta</name>
    <name type="common">Cassava</name>
    <name type="synonym">Jatropha manihot</name>
    <dbReference type="NCBI Taxonomy" id="3983"/>
    <lineage>
        <taxon>Eukaryota</taxon>
        <taxon>Viridiplantae</taxon>
        <taxon>Streptophyta</taxon>
        <taxon>Embryophyta</taxon>
        <taxon>Tracheophyta</taxon>
        <taxon>Spermatophyta</taxon>
        <taxon>Magnoliopsida</taxon>
        <taxon>eudicotyledons</taxon>
        <taxon>Gunneridae</taxon>
        <taxon>Pentapetalae</taxon>
        <taxon>rosids</taxon>
        <taxon>fabids</taxon>
        <taxon>Malpighiales</taxon>
        <taxon>Euphorbiaceae</taxon>
        <taxon>Crotonoideae</taxon>
        <taxon>Manihoteae</taxon>
        <taxon>Manihot</taxon>
    </lineage>
</organism>
<feature type="transmembrane region" description="Helical" evidence="1">
    <location>
        <begin position="33"/>
        <end position="55"/>
    </location>
</feature>
<name>A0A2C9U4Z8_MANES</name>
<reference evidence="2" key="1">
    <citation type="submission" date="2016-02" db="EMBL/GenBank/DDBJ databases">
        <title>WGS assembly of Manihot esculenta.</title>
        <authorList>
            <person name="Bredeson J.V."/>
            <person name="Prochnik S.E."/>
            <person name="Lyons J.B."/>
            <person name="Schmutz J."/>
            <person name="Grimwood J."/>
            <person name="Vrebalov J."/>
            <person name="Bart R.S."/>
            <person name="Amuge T."/>
            <person name="Ferguson M.E."/>
            <person name="Green R."/>
            <person name="Putnam N."/>
            <person name="Stites J."/>
            <person name="Rounsley S."/>
            <person name="Rokhsar D.S."/>
        </authorList>
    </citation>
    <scope>NUCLEOTIDE SEQUENCE [LARGE SCALE GENOMIC DNA]</scope>
    <source>
        <tissue evidence="2">Leaf</tissue>
    </source>
</reference>
<dbReference type="EMBL" id="CM004404">
    <property type="protein sequence ID" value="OAY24182.1"/>
    <property type="molecule type" value="Genomic_DNA"/>
</dbReference>
<proteinExistence type="predicted"/>
<sequence>MKRVSPAISPANNPQQLPELLSKPGNYAFHGKIMLLLVVGIFSIFLLSLVLLPFLKHSHANTSTDSRSRYVDAFFFRKRRIDDDP</sequence>
<dbReference type="AlphaFoldDB" id="A0A2C9U4Z8"/>
<protein>
    <submittedName>
        <fullName evidence="2">Uncharacterized protein</fullName>
    </submittedName>
</protein>
<keyword evidence="1" id="KW-1133">Transmembrane helix</keyword>
<keyword evidence="1" id="KW-0812">Transmembrane</keyword>
<evidence type="ECO:0000313" key="2">
    <source>
        <dbReference type="EMBL" id="OAY24182.1"/>
    </source>
</evidence>
<keyword evidence="1" id="KW-0472">Membrane</keyword>
<accession>A0A2C9U4Z8</accession>
<evidence type="ECO:0000256" key="1">
    <source>
        <dbReference type="SAM" id="Phobius"/>
    </source>
</evidence>